<gene>
    <name evidence="2" type="ORF">Athai_35360</name>
</gene>
<keyword evidence="3" id="KW-1185">Reference proteome</keyword>
<reference evidence="2 3" key="1">
    <citation type="submission" date="2020-08" db="EMBL/GenBank/DDBJ databases">
        <title>Whole genome shotgun sequence of Actinocatenispora thailandica NBRC 105041.</title>
        <authorList>
            <person name="Komaki H."/>
            <person name="Tamura T."/>
        </authorList>
    </citation>
    <scope>NUCLEOTIDE SEQUENCE [LARGE SCALE GENOMIC DNA]</scope>
    <source>
        <strain evidence="2 3">NBRC 105041</strain>
    </source>
</reference>
<accession>A0A7R7HXK2</accession>
<evidence type="ECO:0000313" key="2">
    <source>
        <dbReference type="EMBL" id="BCJ36033.1"/>
    </source>
</evidence>
<name>A0A7R7HXK2_9ACTN</name>
<sequence>MPAVTANARETGRGADQPQPGDHVFICPTAGIHGHGCWWALVVSALPALVEGAVYLRVVPTDDTDAPIRVFYARTAALLVRRPS</sequence>
<feature type="region of interest" description="Disordered" evidence="1">
    <location>
        <begin position="1"/>
        <end position="21"/>
    </location>
</feature>
<dbReference type="KEGG" id="atl:Athai_35360"/>
<dbReference type="EMBL" id="AP023355">
    <property type="protein sequence ID" value="BCJ36033.1"/>
    <property type="molecule type" value="Genomic_DNA"/>
</dbReference>
<organism evidence="2 3">
    <name type="scientific">Actinocatenispora thailandica</name>
    <dbReference type="NCBI Taxonomy" id="227318"/>
    <lineage>
        <taxon>Bacteria</taxon>
        <taxon>Bacillati</taxon>
        <taxon>Actinomycetota</taxon>
        <taxon>Actinomycetes</taxon>
        <taxon>Micromonosporales</taxon>
        <taxon>Micromonosporaceae</taxon>
        <taxon>Actinocatenispora</taxon>
    </lineage>
</organism>
<protein>
    <submittedName>
        <fullName evidence="2">Uncharacterized protein</fullName>
    </submittedName>
</protein>
<dbReference type="Proteomes" id="UP000611640">
    <property type="component" value="Chromosome"/>
</dbReference>
<proteinExistence type="predicted"/>
<dbReference type="AlphaFoldDB" id="A0A7R7HXK2"/>
<evidence type="ECO:0000256" key="1">
    <source>
        <dbReference type="SAM" id="MobiDB-lite"/>
    </source>
</evidence>
<evidence type="ECO:0000313" key="3">
    <source>
        <dbReference type="Proteomes" id="UP000611640"/>
    </source>
</evidence>